<keyword evidence="2" id="KW-0808">Transferase</keyword>
<dbReference type="InterPro" id="IPR011009">
    <property type="entry name" value="Kinase-like_dom_sf"/>
</dbReference>
<gene>
    <name evidence="2" type="primary">FMP48_1</name>
    <name evidence="2" type="ORF">GRS66_001865</name>
</gene>
<proteinExistence type="predicted"/>
<dbReference type="GO" id="GO:0044773">
    <property type="term" value="P:mitotic DNA damage checkpoint signaling"/>
    <property type="evidence" value="ECO:0007669"/>
    <property type="project" value="TreeGrafter"/>
</dbReference>
<dbReference type="PANTHER" id="PTHR44167">
    <property type="entry name" value="OVARIAN-SPECIFIC SERINE/THREONINE-PROTEIN KINASE LOK-RELATED"/>
    <property type="match status" value="1"/>
</dbReference>
<dbReference type="SMART" id="SM00220">
    <property type="entry name" value="S_TKc"/>
    <property type="match status" value="1"/>
</dbReference>
<reference evidence="2 3" key="1">
    <citation type="journal article" date="2019" name="BMC Genomics">
        <title>Chromosome level assembly and comparative genome analysis confirm lager-brewing yeasts originated from a single hybridization.</title>
        <authorList>
            <person name="Salazar A.N."/>
            <person name="Gorter de Vries A.R."/>
            <person name="van den Broek M."/>
            <person name="Brouwers N."/>
            <person name="de la Torre Cortes P."/>
            <person name="Kuijpers N.G.A."/>
            <person name="Daran J.G."/>
            <person name="Abeel T."/>
        </authorList>
    </citation>
    <scope>NUCLEOTIDE SEQUENCE [LARGE SCALE GENOMIC DNA]</scope>
    <source>
        <strain evidence="2 3">CBS 1483</strain>
    </source>
</reference>
<dbReference type="PROSITE" id="PS50011">
    <property type="entry name" value="PROTEIN_KINASE_DOM"/>
    <property type="match status" value="1"/>
</dbReference>
<dbReference type="Gene3D" id="1.10.510.10">
    <property type="entry name" value="Transferase(Phosphotransferase) domain 1"/>
    <property type="match status" value="1"/>
</dbReference>
<dbReference type="Pfam" id="PF00069">
    <property type="entry name" value="Pkinase"/>
    <property type="match status" value="1"/>
</dbReference>
<dbReference type="InterPro" id="IPR000719">
    <property type="entry name" value="Prot_kinase_dom"/>
</dbReference>
<dbReference type="SUPFAM" id="SSF56112">
    <property type="entry name" value="Protein kinase-like (PK-like)"/>
    <property type="match status" value="1"/>
</dbReference>
<name>A0A6C1DRQ6_SACPS</name>
<feature type="domain" description="Protein kinase" evidence="1">
    <location>
        <begin position="2"/>
        <end position="369"/>
    </location>
</feature>
<dbReference type="FunFam" id="1.10.510.10:FF:001138">
    <property type="entry name" value="Fmp48p"/>
    <property type="match status" value="1"/>
</dbReference>
<accession>A0A6C1DRQ6</accession>
<dbReference type="GO" id="GO:0005634">
    <property type="term" value="C:nucleus"/>
    <property type="evidence" value="ECO:0007669"/>
    <property type="project" value="TreeGrafter"/>
</dbReference>
<dbReference type="GO" id="GO:0005524">
    <property type="term" value="F:ATP binding"/>
    <property type="evidence" value="ECO:0007669"/>
    <property type="project" value="InterPro"/>
</dbReference>
<dbReference type="InterPro" id="IPR008271">
    <property type="entry name" value="Ser/Thr_kinase_AS"/>
</dbReference>
<dbReference type="PROSITE" id="PS00108">
    <property type="entry name" value="PROTEIN_KINASE_ST"/>
    <property type="match status" value="1"/>
</dbReference>
<dbReference type="EMBL" id="CP048988">
    <property type="protein sequence ID" value="QID79589.1"/>
    <property type="molecule type" value="Genomic_DNA"/>
</dbReference>
<protein>
    <submittedName>
        <fullName evidence="2">Calcium/calmodulin-dependent protein kinase type 1D</fullName>
    </submittedName>
</protein>
<keyword evidence="2" id="KW-0418">Kinase</keyword>
<dbReference type="PANTHER" id="PTHR44167:SF24">
    <property type="entry name" value="SERINE_THREONINE-PROTEIN KINASE CHK2"/>
    <property type="match status" value="1"/>
</dbReference>
<evidence type="ECO:0000313" key="3">
    <source>
        <dbReference type="Proteomes" id="UP000501346"/>
    </source>
</evidence>
<dbReference type="OrthoDB" id="4062651at2759"/>
<sequence>MYTKLRSIQSGTFSTVYKAWSTTHNRYVALKITPKYKTSEANMKNEYDVMKILNSCNPHPNICSMLDFYTDDSYYIMVLEYCECGDLYDFLDIAKSQGSPSSPSLIQIDMQKIIKQLCSAISFAHSLGIAHRDIKSENILLTINGDIKLADWGHAIQSPKSNDFQIGTDNYRAPETFSGRVSNSCFKKNFDRSSAPLYNTYQADYWSLGATIFYLMFGDCLFRVSKSKKVQHLKNFDEFEKDPFAFIYRKYVVPRLSCGYNDEEDLHVSLQHTRQYIWQDLPDIYDVFHLCKIMVDTLLKVSNAKERSMENFINEVDSAWNKDSSMDSCFSYQNKIDLFWEQWSVNTETVPAKFQLKNFEKPCLIQDGK</sequence>
<dbReference type="AlphaFoldDB" id="A0A6C1DRQ6"/>
<evidence type="ECO:0000313" key="2">
    <source>
        <dbReference type="EMBL" id="QID79589.1"/>
    </source>
</evidence>
<keyword evidence="3" id="KW-1185">Reference proteome</keyword>
<evidence type="ECO:0000259" key="1">
    <source>
        <dbReference type="PROSITE" id="PS50011"/>
    </source>
</evidence>
<dbReference type="Proteomes" id="UP000501346">
    <property type="component" value="Chromosome ScVII"/>
</dbReference>
<organism evidence="2 3">
    <name type="scientific">Saccharomyces pastorianus</name>
    <name type="common">Lager yeast</name>
    <name type="synonym">Saccharomyces cerevisiae x Saccharomyces eubayanus</name>
    <dbReference type="NCBI Taxonomy" id="27292"/>
    <lineage>
        <taxon>Eukaryota</taxon>
        <taxon>Fungi</taxon>
        <taxon>Dikarya</taxon>
        <taxon>Ascomycota</taxon>
        <taxon>Saccharomycotina</taxon>
        <taxon>Saccharomycetes</taxon>
        <taxon>Saccharomycetales</taxon>
        <taxon>Saccharomycetaceae</taxon>
        <taxon>Saccharomyces</taxon>
    </lineage>
</organism>
<dbReference type="GO" id="GO:0004674">
    <property type="term" value="F:protein serine/threonine kinase activity"/>
    <property type="evidence" value="ECO:0007669"/>
    <property type="project" value="TreeGrafter"/>
</dbReference>